<evidence type="ECO:0008006" key="4">
    <source>
        <dbReference type="Google" id="ProtNLM"/>
    </source>
</evidence>
<reference evidence="3" key="1">
    <citation type="submission" date="2016-11" db="EMBL/GenBank/DDBJ databases">
        <authorList>
            <person name="Varghese N."/>
            <person name="Submissions S."/>
        </authorList>
    </citation>
    <scope>NUCLEOTIDE SEQUENCE [LARGE SCALE GENOMIC DNA]</scope>
    <source>
        <strain evidence="3">DSM 29327</strain>
    </source>
</reference>
<accession>A0A1M7CC37</accession>
<dbReference type="OrthoDB" id="7742414at2"/>
<evidence type="ECO:0000313" key="3">
    <source>
        <dbReference type="Proteomes" id="UP000184191"/>
    </source>
</evidence>
<feature type="chain" id="PRO_5009924521" description="Trypsin-like peptidase domain-containing protein" evidence="1">
    <location>
        <begin position="20"/>
        <end position="309"/>
    </location>
</feature>
<evidence type="ECO:0000313" key="2">
    <source>
        <dbReference type="EMBL" id="SHL64838.1"/>
    </source>
</evidence>
<dbReference type="Proteomes" id="UP000184191">
    <property type="component" value="Unassembled WGS sequence"/>
</dbReference>
<dbReference type="AlphaFoldDB" id="A0A1M7CC37"/>
<dbReference type="EMBL" id="FRBN01000024">
    <property type="protein sequence ID" value="SHL64838.1"/>
    <property type="molecule type" value="Genomic_DNA"/>
</dbReference>
<keyword evidence="3" id="KW-1185">Reference proteome</keyword>
<feature type="signal peptide" evidence="1">
    <location>
        <begin position="1"/>
        <end position="19"/>
    </location>
</feature>
<sequence length="309" mass="32743">MKHAFALTLILGFATSAQAQNTLSERVTLAHGSYSSGGGITIAAELRPKDGRTALCGTWAQSTSQSSYTSGTAHNIVKLASVYVEGQRIYQDLGFMPQTAPRLDYAGAPARCVLTDLPWRAGHIPEVFLPRQQISHSAGGGSSPKISFRQTGTGAVGHGLEVVPFLTRNSRLVRLAPGPNIAEGRYSTGGGVRVAAELVAVNGSAHICGAWSDLAGQGERTKDLGREILRRTTARQAGKTVLSDLSGLRRVRARSDYTGVDATCLDTGLPWAAQEAGKAVTLHLPDQVVYRSTTPAGQQVIRFQPSPLQ</sequence>
<proteinExistence type="predicted"/>
<evidence type="ECO:0000256" key="1">
    <source>
        <dbReference type="SAM" id="SignalP"/>
    </source>
</evidence>
<dbReference type="RefSeq" id="WP_073199949.1">
    <property type="nucleotide sequence ID" value="NZ_FRBN01000024.1"/>
</dbReference>
<protein>
    <recommendedName>
        <fullName evidence="4">Trypsin-like peptidase domain-containing protein</fullName>
    </recommendedName>
</protein>
<gene>
    <name evidence="2" type="ORF">SAMN05444414_12439</name>
</gene>
<organism evidence="2 3">
    <name type="scientific">Roseovarius marisflavi</name>
    <dbReference type="NCBI Taxonomy" id="1054996"/>
    <lineage>
        <taxon>Bacteria</taxon>
        <taxon>Pseudomonadati</taxon>
        <taxon>Pseudomonadota</taxon>
        <taxon>Alphaproteobacteria</taxon>
        <taxon>Rhodobacterales</taxon>
        <taxon>Roseobacteraceae</taxon>
        <taxon>Roseovarius</taxon>
    </lineage>
</organism>
<keyword evidence="1" id="KW-0732">Signal</keyword>
<name>A0A1M7CC37_9RHOB</name>